<dbReference type="GO" id="GO:0006814">
    <property type="term" value="P:sodium ion transport"/>
    <property type="evidence" value="ECO:0007669"/>
    <property type="project" value="UniProtKB-KW"/>
</dbReference>
<sequence>MPEFDATKTFSVIDYIVFGCTLLISSAVGVFYAWKDRKVNSNDEFLTSRRGLHWFPVALSLMASFQSSVTILGYPAEMYLRGTQIWIILLSAVLAAVTAAELFLPVYYGLEFTSVNKYLSLRYKSENIRLAASITFLCSTLPYMGVTLYGPSLALSSVTNLSVEASILIIGLICTFYTSIGGIKAVVWTDTIQVFLMFGGLIAVMVRVSALTASIDFISMFVFIDSFAQGFYLVGGIGEAFSIADRAGRIQFTNIEFNPYATNNLWNAFIGMGVMWCGNYCTTQTEVQRYCNVVSKKKAKLAIYVNLVGVCSIISIACLCGIAVFAYYNHCDPLKLKLIERSDQLMPFFVMQTLSDFKGVPGLFVSCVFSASLSTLSSGFNALAAITWDDFLSRTNVKKLSASSTSILGKIIAASYGLLAIGMAFLVGQVGSVLQAAISISGALVGPMLGMYLLGITCPFANAKGVITGLVSGGAFALWILFGSMIYPPHPTQMPTFIDKCPLPLNFSMVATTVSPVQNISNASVFTTYDTTGFLSLYHIAFLLVPPSGFIISFIVGIFISLCTGGLKEAQDVNPKYLSVVAWKLWPSSWVPLRKPGEASHLLGTLLVSYRKEQSKKL</sequence>
<feature type="transmembrane region" description="Helical" evidence="12">
    <location>
        <begin position="537"/>
        <end position="562"/>
    </location>
</feature>
<dbReference type="EMBL" id="NCKU01004248">
    <property type="protein sequence ID" value="RWS06250.1"/>
    <property type="molecule type" value="Genomic_DNA"/>
</dbReference>
<dbReference type="AlphaFoldDB" id="A0A443QTA8"/>
<dbReference type="PANTHER" id="PTHR42985:SF40">
    <property type="entry name" value="LD47995P-RELATED"/>
    <property type="match status" value="1"/>
</dbReference>
<dbReference type="OrthoDB" id="6132759at2759"/>
<evidence type="ECO:0000313" key="14">
    <source>
        <dbReference type="Proteomes" id="UP000285301"/>
    </source>
</evidence>
<comment type="subcellular location">
    <subcellularLocation>
        <location evidence="1">Cell membrane</location>
        <topology evidence="1">Multi-pass membrane protein</topology>
    </subcellularLocation>
</comment>
<evidence type="ECO:0000256" key="6">
    <source>
        <dbReference type="ARBA" id="ARBA00022989"/>
    </source>
</evidence>
<keyword evidence="6 12" id="KW-1133">Transmembrane helix</keyword>
<organism evidence="13 14">
    <name type="scientific">Dinothrombium tinctorium</name>
    <dbReference type="NCBI Taxonomy" id="1965070"/>
    <lineage>
        <taxon>Eukaryota</taxon>
        <taxon>Metazoa</taxon>
        <taxon>Ecdysozoa</taxon>
        <taxon>Arthropoda</taxon>
        <taxon>Chelicerata</taxon>
        <taxon>Arachnida</taxon>
        <taxon>Acari</taxon>
        <taxon>Acariformes</taxon>
        <taxon>Trombidiformes</taxon>
        <taxon>Prostigmata</taxon>
        <taxon>Anystina</taxon>
        <taxon>Parasitengona</taxon>
        <taxon>Trombidioidea</taxon>
        <taxon>Trombidiidae</taxon>
        <taxon>Dinothrombium</taxon>
    </lineage>
</organism>
<feature type="transmembrane region" description="Helical" evidence="12">
    <location>
        <begin position="363"/>
        <end position="386"/>
    </location>
</feature>
<evidence type="ECO:0000256" key="11">
    <source>
        <dbReference type="RuleBase" id="RU362091"/>
    </source>
</evidence>
<feature type="transmembrane region" description="Helical" evidence="12">
    <location>
        <begin position="86"/>
        <end position="108"/>
    </location>
</feature>
<feature type="transmembrane region" description="Helical" evidence="12">
    <location>
        <begin position="192"/>
        <end position="210"/>
    </location>
</feature>
<comment type="caution">
    <text evidence="13">The sequence shown here is derived from an EMBL/GenBank/DDBJ whole genome shotgun (WGS) entry which is preliminary data.</text>
</comment>
<keyword evidence="10" id="KW-0739">Sodium transport</keyword>
<evidence type="ECO:0000256" key="9">
    <source>
        <dbReference type="ARBA" id="ARBA00023136"/>
    </source>
</evidence>
<dbReference type="Proteomes" id="UP000285301">
    <property type="component" value="Unassembled WGS sequence"/>
</dbReference>
<evidence type="ECO:0000256" key="2">
    <source>
        <dbReference type="ARBA" id="ARBA00006434"/>
    </source>
</evidence>
<keyword evidence="9 12" id="KW-0472">Membrane</keyword>
<evidence type="ECO:0000256" key="5">
    <source>
        <dbReference type="ARBA" id="ARBA00022692"/>
    </source>
</evidence>
<evidence type="ECO:0000256" key="10">
    <source>
        <dbReference type="ARBA" id="ARBA00023201"/>
    </source>
</evidence>
<reference evidence="13 14" key="1">
    <citation type="journal article" date="2018" name="Gigascience">
        <title>Genomes of trombidid mites reveal novel predicted allergens and laterally-transferred genes associated with secondary metabolism.</title>
        <authorList>
            <person name="Dong X."/>
            <person name="Chaisiri K."/>
            <person name="Xia D."/>
            <person name="Armstrong S.D."/>
            <person name="Fang Y."/>
            <person name="Donnelly M.J."/>
            <person name="Kadowaki T."/>
            <person name="McGarry J.W."/>
            <person name="Darby A.C."/>
            <person name="Makepeace B.L."/>
        </authorList>
    </citation>
    <scope>NUCLEOTIDE SEQUENCE [LARGE SCALE GENOMIC DNA]</scope>
    <source>
        <strain evidence="13">UoL-WK</strain>
    </source>
</reference>
<accession>A0A443QTA8</accession>
<comment type="similarity">
    <text evidence="2 11">Belongs to the sodium:solute symporter (SSF) (TC 2.A.21) family.</text>
</comment>
<evidence type="ECO:0000256" key="3">
    <source>
        <dbReference type="ARBA" id="ARBA00022448"/>
    </source>
</evidence>
<evidence type="ECO:0000256" key="4">
    <source>
        <dbReference type="ARBA" id="ARBA00022475"/>
    </source>
</evidence>
<keyword evidence="8" id="KW-0406">Ion transport</keyword>
<proteinExistence type="inferred from homology"/>
<keyword evidence="3" id="KW-0813">Transport</keyword>
<dbReference type="InterPro" id="IPR001734">
    <property type="entry name" value="Na/solute_symporter"/>
</dbReference>
<evidence type="ECO:0000256" key="8">
    <source>
        <dbReference type="ARBA" id="ARBA00023065"/>
    </source>
</evidence>
<dbReference type="Gene3D" id="1.20.1730.10">
    <property type="entry name" value="Sodium/glucose cotransporter"/>
    <property type="match status" value="1"/>
</dbReference>
<dbReference type="Pfam" id="PF00474">
    <property type="entry name" value="SSF"/>
    <property type="match status" value="1"/>
</dbReference>
<feature type="transmembrane region" description="Helical" evidence="12">
    <location>
        <begin position="161"/>
        <end position="180"/>
    </location>
</feature>
<dbReference type="GO" id="GO:0015293">
    <property type="term" value="F:symporter activity"/>
    <property type="evidence" value="ECO:0007669"/>
    <property type="project" value="TreeGrafter"/>
</dbReference>
<gene>
    <name evidence="13" type="ORF">B4U79_09853</name>
</gene>
<feature type="transmembrane region" description="Helical" evidence="12">
    <location>
        <begin position="128"/>
        <end position="149"/>
    </location>
</feature>
<feature type="transmembrane region" description="Helical" evidence="12">
    <location>
        <begin position="222"/>
        <end position="244"/>
    </location>
</feature>
<feature type="transmembrane region" description="Helical" evidence="12">
    <location>
        <begin position="407"/>
        <end position="427"/>
    </location>
</feature>
<keyword evidence="5 12" id="KW-0812">Transmembrane</keyword>
<feature type="transmembrane region" description="Helical" evidence="12">
    <location>
        <begin position="303"/>
        <end position="328"/>
    </location>
</feature>
<dbReference type="PANTHER" id="PTHR42985">
    <property type="entry name" value="SODIUM-COUPLED MONOCARBOXYLATE TRANSPORTER"/>
    <property type="match status" value="1"/>
</dbReference>
<keyword evidence="14" id="KW-1185">Reference proteome</keyword>
<dbReference type="NCBIfam" id="TIGR00813">
    <property type="entry name" value="sss"/>
    <property type="match status" value="1"/>
</dbReference>
<evidence type="ECO:0000256" key="12">
    <source>
        <dbReference type="SAM" id="Phobius"/>
    </source>
</evidence>
<evidence type="ECO:0000313" key="13">
    <source>
        <dbReference type="EMBL" id="RWS06250.1"/>
    </source>
</evidence>
<dbReference type="CDD" id="cd11492">
    <property type="entry name" value="SLC5sbd_NIS-SMVT"/>
    <property type="match status" value="1"/>
</dbReference>
<dbReference type="InterPro" id="IPR051163">
    <property type="entry name" value="Sodium:Solute_Symporter_SSF"/>
</dbReference>
<dbReference type="InterPro" id="IPR038377">
    <property type="entry name" value="Na/Glc_symporter_sf"/>
</dbReference>
<dbReference type="GO" id="GO:0005886">
    <property type="term" value="C:plasma membrane"/>
    <property type="evidence" value="ECO:0007669"/>
    <property type="project" value="UniProtKB-SubCell"/>
</dbReference>
<feature type="transmembrane region" description="Helical" evidence="12">
    <location>
        <begin position="12"/>
        <end position="34"/>
    </location>
</feature>
<evidence type="ECO:0000256" key="7">
    <source>
        <dbReference type="ARBA" id="ARBA00023053"/>
    </source>
</evidence>
<keyword evidence="4" id="KW-1003">Cell membrane</keyword>
<feature type="transmembrane region" description="Helical" evidence="12">
    <location>
        <begin position="433"/>
        <end position="454"/>
    </location>
</feature>
<dbReference type="STRING" id="1965070.A0A443QTA8"/>
<evidence type="ECO:0000256" key="1">
    <source>
        <dbReference type="ARBA" id="ARBA00004651"/>
    </source>
</evidence>
<name>A0A443QTA8_9ACAR</name>
<feature type="transmembrane region" description="Helical" evidence="12">
    <location>
        <begin position="466"/>
        <end position="487"/>
    </location>
</feature>
<protein>
    <submittedName>
        <fullName evidence="13">Sodium-coupled monocarboxylate transporter 1-like protein 1</fullName>
    </submittedName>
</protein>
<dbReference type="PROSITE" id="PS50283">
    <property type="entry name" value="NA_SOLUT_SYMP_3"/>
    <property type="match status" value="1"/>
</dbReference>
<feature type="transmembrane region" description="Helical" evidence="12">
    <location>
        <begin position="54"/>
        <end position="74"/>
    </location>
</feature>
<keyword evidence="7" id="KW-0915">Sodium</keyword>